<keyword evidence="1 2" id="KW-0597">Phosphoprotein</keyword>
<dbReference type="Pfam" id="PF12728">
    <property type="entry name" value="HTH_17"/>
    <property type="match status" value="1"/>
</dbReference>
<evidence type="ECO:0000256" key="2">
    <source>
        <dbReference type="PROSITE-ProRule" id="PRU00169"/>
    </source>
</evidence>
<feature type="domain" description="Response regulatory" evidence="3">
    <location>
        <begin position="88"/>
        <end position="206"/>
    </location>
</feature>
<evidence type="ECO:0000313" key="4">
    <source>
        <dbReference type="EMBL" id="MEK8046110.1"/>
    </source>
</evidence>
<evidence type="ECO:0000259" key="3">
    <source>
        <dbReference type="PROSITE" id="PS50110"/>
    </source>
</evidence>
<dbReference type="InterPro" id="IPR050595">
    <property type="entry name" value="Bact_response_regulator"/>
</dbReference>
<feature type="modified residue" description="4-aspartylphosphate" evidence="2">
    <location>
        <position position="139"/>
    </location>
</feature>
<dbReference type="SUPFAM" id="SSF52172">
    <property type="entry name" value="CheY-like"/>
    <property type="match status" value="1"/>
</dbReference>
<dbReference type="SUPFAM" id="SSF46955">
    <property type="entry name" value="Putative DNA-binding domain"/>
    <property type="match status" value="1"/>
</dbReference>
<dbReference type="NCBIfam" id="TIGR01764">
    <property type="entry name" value="excise"/>
    <property type="match status" value="1"/>
</dbReference>
<comment type="caution">
    <text evidence="4">The sequence shown here is derived from an EMBL/GenBank/DDBJ whole genome shotgun (WGS) entry which is preliminary data.</text>
</comment>
<dbReference type="RefSeq" id="WP_341398388.1">
    <property type="nucleotide sequence ID" value="NZ_JBBUTI010000004.1"/>
</dbReference>
<evidence type="ECO:0000256" key="1">
    <source>
        <dbReference type="ARBA" id="ARBA00022553"/>
    </source>
</evidence>
<keyword evidence="5" id="KW-1185">Reference proteome</keyword>
<dbReference type="Gene3D" id="1.10.1660.10">
    <property type="match status" value="1"/>
</dbReference>
<proteinExistence type="predicted"/>
<dbReference type="InterPro" id="IPR010093">
    <property type="entry name" value="SinI_DNA-bd"/>
</dbReference>
<dbReference type="InterPro" id="IPR009061">
    <property type="entry name" value="DNA-bd_dom_put_sf"/>
</dbReference>
<dbReference type="Gene3D" id="3.40.50.2300">
    <property type="match status" value="1"/>
</dbReference>
<dbReference type="InterPro" id="IPR041657">
    <property type="entry name" value="HTH_17"/>
</dbReference>
<organism evidence="4 5">
    <name type="scientific">Ideonella margarita</name>
    <dbReference type="NCBI Taxonomy" id="2984191"/>
    <lineage>
        <taxon>Bacteria</taxon>
        <taxon>Pseudomonadati</taxon>
        <taxon>Pseudomonadota</taxon>
        <taxon>Betaproteobacteria</taxon>
        <taxon>Burkholderiales</taxon>
        <taxon>Sphaerotilaceae</taxon>
        <taxon>Ideonella</taxon>
    </lineage>
</organism>
<gene>
    <name evidence="4" type="ORF">AACH00_07135</name>
</gene>
<dbReference type="PROSITE" id="PS50110">
    <property type="entry name" value="RESPONSE_REGULATORY"/>
    <property type="match status" value="1"/>
</dbReference>
<dbReference type="InterPro" id="IPR011006">
    <property type="entry name" value="CheY-like_superfamily"/>
</dbReference>
<dbReference type="PANTHER" id="PTHR44591:SF3">
    <property type="entry name" value="RESPONSE REGULATORY DOMAIN-CONTAINING PROTEIN"/>
    <property type="match status" value="1"/>
</dbReference>
<accession>A0ABU9C763</accession>
<reference evidence="4 5" key="1">
    <citation type="submission" date="2024-04" db="EMBL/GenBank/DDBJ databases">
        <title>Novel species of the genus Ideonella isolated from streams.</title>
        <authorList>
            <person name="Lu H."/>
        </authorList>
    </citation>
    <scope>NUCLEOTIDE SEQUENCE [LARGE SCALE GENOMIC DNA]</scope>
    <source>
        <strain evidence="4 5">LYT19W</strain>
    </source>
</reference>
<dbReference type="Pfam" id="PF00072">
    <property type="entry name" value="Response_reg"/>
    <property type="match status" value="1"/>
</dbReference>
<dbReference type="InterPro" id="IPR001789">
    <property type="entry name" value="Sig_transdc_resp-reg_receiver"/>
</dbReference>
<dbReference type="SMART" id="SM00448">
    <property type="entry name" value="REC"/>
    <property type="match status" value="1"/>
</dbReference>
<name>A0ABU9C763_9BURK</name>
<evidence type="ECO:0000313" key="5">
    <source>
        <dbReference type="Proteomes" id="UP001379945"/>
    </source>
</evidence>
<dbReference type="EMBL" id="JBBUTI010000004">
    <property type="protein sequence ID" value="MEK8046110.1"/>
    <property type="molecule type" value="Genomic_DNA"/>
</dbReference>
<dbReference type="Proteomes" id="UP001379945">
    <property type="component" value="Unassembled WGS sequence"/>
</dbReference>
<dbReference type="PANTHER" id="PTHR44591">
    <property type="entry name" value="STRESS RESPONSE REGULATOR PROTEIN 1"/>
    <property type="match status" value="1"/>
</dbReference>
<dbReference type="CDD" id="cd04762">
    <property type="entry name" value="HTH_MerR-trunc"/>
    <property type="match status" value="1"/>
</dbReference>
<sequence length="217" mass="23317">MPTSLPNDVLTTQQAARLLGISTTSVQKMVGRGELAAWVTPGGHRRIQRAAVDALLARDAVERAAPGSLSSMASSETTEVPPLREALHVLVAEDDPDQAMWLQRVLEAHGANIVCHLATDASQALILLERHRPDLVVTDLVMQPFDGFHLVRTIAAEPAWQHIDVLVLSGLSDDEIAARGGLPPGVARMRKPVGVERLLGYLDAAWAHHAAALARRA</sequence>
<protein>
    <submittedName>
        <fullName evidence="4">Response regulator</fullName>
    </submittedName>
</protein>